<dbReference type="AlphaFoldDB" id="A0A9K3N9D5"/>
<gene>
    <name evidence="9" type="ORF">HanXRQr2_Chr09g0399401</name>
</gene>
<comment type="subcellular location">
    <subcellularLocation>
        <location evidence="1">Membrane</location>
    </subcellularLocation>
</comment>
<evidence type="ECO:0000313" key="10">
    <source>
        <dbReference type="Proteomes" id="UP000215914"/>
    </source>
</evidence>
<dbReference type="Pfam" id="PF05055">
    <property type="entry name" value="DUF677"/>
    <property type="match status" value="1"/>
</dbReference>
<dbReference type="Proteomes" id="UP000215914">
    <property type="component" value="Unassembled WGS sequence"/>
</dbReference>
<evidence type="ECO:0000256" key="6">
    <source>
        <dbReference type="SAM" id="Coils"/>
    </source>
</evidence>
<dbReference type="OrthoDB" id="679959at2759"/>
<evidence type="ECO:0000256" key="1">
    <source>
        <dbReference type="ARBA" id="ARBA00004370"/>
    </source>
</evidence>
<feature type="coiled-coil region" evidence="6">
    <location>
        <begin position="296"/>
        <end position="327"/>
    </location>
</feature>
<keyword evidence="3 8" id="KW-0812">Transmembrane</keyword>
<evidence type="ECO:0000313" key="9">
    <source>
        <dbReference type="EMBL" id="KAF5791839.1"/>
    </source>
</evidence>
<keyword evidence="10" id="KW-1185">Reference proteome</keyword>
<keyword evidence="4 8" id="KW-1133">Transmembrane helix</keyword>
<comment type="similarity">
    <text evidence="2">Belongs to the UPF0496 family.</text>
</comment>
<dbReference type="EMBL" id="MNCJ02000324">
    <property type="protein sequence ID" value="KAF5791839.1"/>
    <property type="molecule type" value="Genomic_DNA"/>
</dbReference>
<sequence>MGCICSTSSSTHHHQTSSTSSSHTPSISPSDLTSYEHACRSDPDIKSFDSSLHYRTTRVINSLAVDVEVRSLSLSSLQELTSGLLDMNQEVVKILIESKEDIWNNDELFSLVKDFFDLSLQTLDFCTSLQDCLKNARHTLSLINIAINQFVQDNDYVKTIEQLKQFQVIASSDGLFSEQFFLNFQLVYQQQVSMLKRLLLQKRKVDKKLKSAKVWKRLTNVIFVVTFSTVLICSVVAAAVAAPPLVTALAAAAAVPLGSMGKWVNSLWKKYENELKAQREMISSMRVGNRIVIKDLDNIKVLVDKLGNEMEELVRNAKFAIREEEEEAVAVAVDEMRKVVSEFGKTIDELSEHSDKCCTDVKRARTVIVQKISKHPSGSV</sequence>
<comment type="caution">
    <text evidence="9">The sequence shown here is derived from an EMBL/GenBank/DDBJ whole genome shotgun (WGS) entry which is preliminary data.</text>
</comment>
<dbReference type="GO" id="GO:0016020">
    <property type="term" value="C:membrane"/>
    <property type="evidence" value="ECO:0007669"/>
    <property type="project" value="UniProtKB-SubCell"/>
</dbReference>
<keyword evidence="6" id="KW-0175">Coiled coil</keyword>
<proteinExistence type="inferred from homology"/>
<evidence type="ECO:0000256" key="7">
    <source>
        <dbReference type="SAM" id="MobiDB-lite"/>
    </source>
</evidence>
<evidence type="ECO:0000256" key="2">
    <source>
        <dbReference type="ARBA" id="ARBA00009074"/>
    </source>
</evidence>
<dbReference type="PANTHER" id="PTHR31113">
    <property type="entry name" value="UPF0496 PROTEIN 3-RELATED"/>
    <property type="match status" value="1"/>
</dbReference>
<feature type="compositionally biased region" description="Low complexity" evidence="7">
    <location>
        <begin position="1"/>
        <end position="30"/>
    </location>
</feature>
<dbReference type="PANTHER" id="PTHR31113:SF32">
    <property type="entry name" value="UPF0496 PLANT-LIKE PROTEIN"/>
    <property type="match status" value="1"/>
</dbReference>
<evidence type="ECO:0000256" key="4">
    <source>
        <dbReference type="ARBA" id="ARBA00022989"/>
    </source>
</evidence>
<organism evidence="9 10">
    <name type="scientific">Helianthus annuus</name>
    <name type="common">Common sunflower</name>
    <dbReference type="NCBI Taxonomy" id="4232"/>
    <lineage>
        <taxon>Eukaryota</taxon>
        <taxon>Viridiplantae</taxon>
        <taxon>Streptophyta</taxon>
        <taxon>Embryophyta</taxon>
        <taxon>Tracheophyta</taxon>
        <taxon>Spermatophyta</taxon>
        <taxon>Magnoliopsida</taxon>
        <taxon>eudicotyledons</taxon>
        <taxon>Gunneridae</taxon>
        <taxon>Pentapetalae</taxon>
        <taxon>asterids</taxon>
        <taxon>campanulids</taxon>
        <taxon>Asterales</taxon>
        <taxon>Asteraceae</taxon>
        <taxon>Asteroideae</taxon>
        <taxon>Heliantheae alliance</taxon>
        <taxon>Heliantheae</taxon>
        <taxon>Helianthus</taxon>
    </lineage>
</organism>
<dbReference type="Gramene" id="mRNA:HanXRQr2_Chr09g0399401">
    <property type="protein sequence ID" value="CDS:HanXRQr2_Chr09g0399401.1"/>
    <property type="gene ID" value="HanXRQr2_Chr09g0399401"/>
</dbReference>
<feature type="transmembrane region" description="Helical" evidence="8">
    <location>
        <begin position="245"/>
        <end position="264"/>
    </location>
</feature>
<reference evidence="9" key="1">
    <citation type="journal article" date="2017" name="Nature">
        <title>The sunflower genome provides insights into oil metabolism, flowering and Asterid evolution.</title>
        <authorList>
            <person name="Badouin H."/>
            <person name="Gouzy J."/>
            <person name="Grassa C.J."/>
            <person name="Murat F."/>
            <person name="Staton S.E."/>
            <person name="Cottret L."/>
            <person name="Lelandais-Briere C."/>
            <person name="Owens G.L."/>
            <person name="Carrere S."/>
            <person name="Mayjonade B."/>
            <person name="Legrand L."/>
            <person name="Gill N."/>
            <person name="Kane N.C."/>
            <person name="Bowers J.E."/>
            <person name="Hubner S."/>
            <person name="Bellec A."/>
            <person name="Berard A."/>
            <person name="Berges H."/>
            <person name="Blanchet N."/>
            <person name="Boniface M.C."/>
            <person name="Brunel D."/>
            <person name="Catrice O."/>
            <person name="Chaidir N."/>
            <person name="Claudel C."/>
            <person name="Donnadieu C."/>
            <person name="Faraut T."/>
            <person name="Fievet G."/>
            <person name="Helmstetter N."/>
            <person name="King M."/>
            <person name="Knapp S.J."/>
            <person name="Lai Z."/>
            <person name="Le Paslier M.C."/>
            <person name="Lippi Y."/>
            <person name="Lorenzon L."/>
            <person name="Mandel J.R."/>
            <person name="Marage G."/>
            <person name="Marchand G."/>
            <person name="Marquand E."/>
            <person name="Bret-Mestries E."/>
            <person name="Morien E."/>
            <person name="Nambeesan S."/>
            <person name="Nguyen T."/>
            <person name="Pegot-Espagnet P."/>
            <person name="Pouilly N."/>
            <person name="Raftis F."/>
            <person name="Sallet E."/>
            <person name="Schiex T."/>
            <person name="Thomas J."/>
            <person name="Vandecasteele C."/>
            <person name="Vares D."/>
            <person name="Vear F."/>
            <person name="Vautrin S."/>
            <person name="Crespi M."/>
            <person name="Mangin B."/>
            <person name="Burke J.M."/>
            <person name="Salse J."/>
            <person name="Munos S."/>
            <person name="Vincourt P."/>
            <person name="Rieseberg L.H."/>
            <person name="Langlade N.B."/>
        </authorList>
    </citation>
    <scope>NUCLEOTIDE SEQUENCE</scope>
    <source>
        <tissue evidence="9">Leaves</tissue>
    </source>
</reference>
<reference evidence="9" key="2">
    <citation type="submission" date="2020-06" db="EMBL/GenBank/DDBJ databases">
        <title>Helianthus annuus Genome sequencing and assembly Release 2.</title>
        <authorList>
            <person name="Gouzy J."/>
            <person name="Langlade N."/>
            <person name="Munos S."/>
        </authorList>
    </citation>
    <scope>NUCLEOTIDE SEQUENCE</scope>
    <source>
        <tissue evidence="9">Leaves</tissue>
    </source>
</reference>
<protein>
    <submittedName>
        <fullName evidence="9">Uncharacterized protein</fullName>
    </submittedName>
</protein>
<evidence type="ECO:0000256" key="5">
    <source>
        <dbReference type="ARBA" id="ARBA00023136"/>
    </source>
</evidence>
<feature type="region of interest" description="Disordered" evidence="7">
    <location>
        <begin position="1"/>
        <end position="33"/>
    </location>
</feature>
<dbReference type="InterPro" id="IPR007749">
    <property type="entry name" value="DUF677"/>
</dbReference>
<accession>A0A9K3N9D5</accession>
<evidence type="ECO:0000256" key="3">
    <source>
        <dbReference type="ARBA" id="ARBA00022692"/>
    </source>
</evidence>
<name>A0A9K3N9D5_HELAN</name>
<evidence type="ECO:0000256" key="8">
    <source>
        <dbReference type="SAM" id="Phobius"/>
    </source>
</evidence>
<feature type="transmembrane region" description="Helical" evidence="8">
    <location>
        <begin position="218"/>
        <end position="239"/>
    </location>
</feature>
<keyword evidence="5 8" id="KW-0472">Membrane</keyword>